<keyword evidence="1" id="KW-1185">Reference proteome</keyword>
<dbReference type="GeneID" id="136087253"/>
<dbReference type="PANTHER" id="PTHR23080">
    <property type="entry name" value="THAP DOMAIN PROTEIN"/>
    <property type="match status" value="1"/>
</dbReference>
<reference evidence="2" key="1">
    <citation type="submission" date="2025-08" db="UniProtKB">
        <authorList>
            <consortium name="RefSeq"/>
        </authorList>
    </citation>
    <scope>IDENTIFICATION</scope>
</reference>
<dbReference type="RefSeq" id="XP_065665787.1">
    <property type="nucleotide sequence ID" value="XM_065809715.1"/>
</dbReference>
<evidence type="ECO:0000313" key="1">
    <source>
        <dbReference type="Proteomes" id="UP001652625"/>
    </source>
</evidence>
<proteinExistence type="predicted"/>
<organism evidence="1 2">
    <name type="scientific">Hydra vulgaris</name>
    <name type="common">Hydra</name>
    <name type="synonym">Hydra attenuata</name>
    <dbReference type="NCBI Taxonomy" id="6087"/>
    <lineage>
        <taxon>Eukaryota</taxon>
        <taxon>Metazoa</taxon>
        <taxon>Cnidaria</taxon>
        <taxon>Hydrozoa</taxon>
        <taxon>Hydroidolina</taxon>
        <taxon>Anthoathecata</taxon>
        <taxon>Aplanulata</taxon>
        <taxon>Hydridae</taxon>
        <taxon>Hydra</taxon>
    </lineage>
</organism>
<evidence type="ECO:0000313" key="2">
    <source>
        <dbReference type="RefSeq" id="XP_065665787.1"/>
    </source>
</evidence>
<dbReference type="Proteomes" id="UP001652625">
    <property type="component" value="Chromosome 11"/>
</dbReference>
<gene>
    <name evidence="2" type="primary">LOC136087253</name>
</gene>
<protein>
    <submittedName>
        <fullName evidence="2">Uncharacterized protein LOC136087253</fullName>
    </submittedName>
</protein>
<accession>A0ABM4CV19</accession>
<sequence>MELLTFQKDSPAKNNMEPLTFEKGTQIECNQISIKFESLQKELMERNLELYQLRDKITKLESRKFSYKNISKSNAKVQFYTGIRAENFIWLFERIKNHVKSYSKKISLENHLLLVLLRLRRGLFIKYLAFRFSLNYILGSKIFRCWIVVIASRLKFLINWPD</sequence>
<name>A0ABM4CV19_HYDVU</name>